<dbReference type="Proteomes" id="UP000249402">
    <property type="component" value="Unassembled WGS sequence"/>
</dbReference>
<dbReference type="SUPFAM" id="SSF56112">
    <property type="entry name" value="Protein kinase-like (PK-like)"/>
    <property type="match status" value="1"/>
</dbReference>
<evidence type="ECO:0000313" key="2">
    <source>
        <dbReference type="Proteomes" id="UP000249402"/>
    </source>
</evidence>
<name>A0A395GQQ6_9EURO</name>
<dbReference type="AlphaFoldDB" id="A0A395GQQ6"/>
<protein>
    <submittedName>
        <fullName evidence="1">Phosphotransferase enzyme family protein</fullName>
    </submittedName>
</protein>
<dbReference type="VEuPathDB" id="FungiDB:BO80DRAFT_481338"/>
<dbReference type="PANTHER" id="PTHR21310:SF37">
    <property type="entry name" value="AMINOGLYCOSIDE PHOSPHOTRANSFERASE DOMAIN-CONTAINING PROTEIN"/>
    <property type="match status" value="1"/>
</dbReference>
<dbReference type="PANTHER" id="PTHR21310">
    <property type="entry name" value="AMINOGLYCOSIDE PHOSPHOTRANSFERASE-RELATED-RELATED"/>
    <property type="match status" value="1"/>
</dbReference>
<dbReference type="OrthoDB" id="5412996at2759"/>
<keyword evidence="2" id="KW-1185">Reference proteome</keyword>
<dbReference type="InterPro" id="IPR011009">
    <property type="entry name" value="Kinase-like_dom_sf"/>
</dbReference>
<reference evidence="1 2" key="1">
    <citation type="submission" date="2018-02" db="EMBL/GenBank/DDBJ databases">
        <title>The genomes of Aspergillus section Nigri reveals drivers in fungal speciation.</title>
        <authorList>
            <consortium name="DOE Joint Genome Institute"/>
            <person name="Vesth T.C."/>
            <person name="Nybo J."/>
            <person name="Theobald S."/>
            <person name="Brandl J."/>
            <person name="Frisvad J.C."/>
            <person name="Nielsen K.F."/>
            <person name="Lyhne E.K."/>
            <person name="Kogle M.E."/>
            <person name="Kuo A."/>
            <person name="Riley R."/>
            <person name="Clum A."/>
            <person name="Nolan M."/>
            <person name="Lipzen A."/>
            <person name="Salamov A."/>
            <person name="Henrissat B."/>
            <person name="Wiebenga A."/>
            <person name="De vries R.P."/>
            <person name="Grigoriev I.V."/>
            <person name="Mortensen U.H."/>
            <person name="Andersen M.R."/>
            <person name="Baker S.E."/>
        </authorList>
    </citation>
    <scope>NUCLEOTIDE SEQUENCE [LARGE SCALE GENOMIC DNA]</scope>
    <source>
        <strain evidence="1 2">CBS 121593</strain>
    </source>
</reference>
<organism evidence="1 2">
    <name type="scientific">Aspergillus ibericus CBS 121593</name>
    <dbReference type="NCBI Taxonomy" id="1448316"/>
    <lineage>
        <taxon>Eukaryota</taxon>
        <taxon>Fungi</taxon>
        <taxon>Dikarya</taxon>
        <taxon>Ascomycota</taxon>
        <taxon>Pezizomycotina</taxon>
        <taxon>Eurotiomycetes</taxon>
        <taxon>Eurotiomycetidae</taxon>
        <taxon>Eurotiales</taxon>
        <taxon>Aspergillaceae</taxon>
        <taxon>Aspergillus</taxon>
        <taxon>Aspergillus subgen. Circumdati</taxon>
    </lineage>
</organism>
<keyword evidence="1" id="KW-0808">Transferase</keyword>
<dbReference type="RefSeq" id="XP_025572208.1">
    <property type="nucleotide sequence ID" value="XM_025723375.1"/>
</dbReference>
<dbReference type="GeneID" id="37228240"/>
<dbReference type="InterPro" id="IPR051678">
    <property type="entry name" value="AGP_Transferase"/>
</dbReference>
<proteinExistence type="predicted"/>
<gene>
    <name evidence="1" type="ORF">BO80DRAFT_481338</name>
</gene>
<accession>A0A395GQQ6</accession>
<sequence>MRMDHDDVAWDRCDEVLEEFKAKASTPDVLRAVTEFMKSHRPNTKATDRARIAGMGAFNLCFRMEFEDGFASLLRFPCHGHVAFPEEKVRNEVAIPVPSVISYGMKEGESPGSLGPFILMEYIANASNLTTQLRAPGYQRSDRPFLDPNIEESKLEFFYGQIADILLELSKPSFERIGSMAIDTWATDSRPLTMNMNELVQLGNFPPTMLPQSSFATASSYYKSLAKTEILHLQTQQNDAIDSKEDCCSKYIARKLVCGLAEESRLLDISNDTGPFKLFCDDLRPSNILLDDNMQITAEWPQGMLDWKEKYQPRLETFLRVLKDREDSAVASGNLVEDQRLSGKMWQSWINGDFWVHYGLRKSWAFDVVWPMMDARFFGGDTSLEDRDKLLCPKRLDFLSAEDKGAMEPFAQEKLKQMKLRKLDTWDDI</sequence>
<dbReference type="EMBL" id="KZ824458">
    <property type="protein sequence ID" value="RAK97880.1"/>
    <property type="molecule type" value="Genomic_DNA"/>
</dbReference>
<dbReference type="GO" id="GO:0016740">
    <property type="term" value="F:transferase activity"/>
    <property type="evidence" value="ECO:0007669"/>
    <property type="project" value="UniProtKB-KW"/>
</dbReference>
<evidence type="ECO:0000313" key="1">
    <source>
        <dbReference type="EMBL" id="RAK97880.1"/>
    </source>
</evidence>